<dbReference type="GO" id="GO:0050660">
    <property type="term" value="F:flavin adenine dinucleotide binding"/>
    <property type="evidence" value="ECO:0007669"/>
    <property type="project" value="TreeGrafter"/>
</dbReference>
<feature type="domain" description="FAD/NAD(P)-binding" evidence="11">
    <location>
        <begin position="177"/>
        <end position="264"/>
    </location>
</feature>
<dbReference type="GO" id="GO:0045252">
    <property type="term" value="C:oxoglutarate dehydrogenase complex"/>
    <property type="evidence" value="ECO:0007669"/>
    <property type="project" value="TreeGrafter"/>
</dbReference>
<evidence type="ECO:0000256" key="8">
    <source>
        <dbReference type="ARBA" id="ARBA00023284"/>
    </source>
</evidence>
<dbReference type="GO" id="GO:0005739">
    <property type="term" value="C:mitochondrion"/>
    <property type="evidence" value="ECO:0007669"/>
    <property type="project" value="TreeGrafter"/>
</dbReference>
<keyword evidence="7" id="KW-1015">Disulfide bond</keyword>
<dbReference type="InterPro" id="IPR050151">
    <property type="entry name" value="Class-I_Pyr_Nuc-Dis_Oxidored"/>
</dbReference>
<evidence type="ECO:0000256" key="2">
    <source>
        <dbReference type="ARBA" id="ARBA00007532"/>
    </source>
</evidence>
<accession>A0A3P7NDW1</accession>
<evidence type="ECO:0000313" key="13">
    <source>
        <dbReference type="Proteomes" id="UP000281553"/>
    </source>
</evidence>
<evidence type="ECO:0000256" key="4">
    <source>
        <dbReference type="ARBA" id="ARBA00022630"/>
    </source>
</evidence>
<dbReference type="PANTHER" id="PTHR22912">
    <property type="entry name" value="DISULFIDE OXIDOREDUCTASE"/>
    <property type="match status" value="1"/>
</dbReference>
<dbReference type="Proteomes" id="UP000281553">
    <property type="component" value="Unassembled WGS sequence"/>
</dbReference>
<dbReference type="GO" id="GO:0004148">
    <property type="term" value="F:dihydrolipoyl dehydrogenase (NADH) activity"/>
    <property type="evidence" value="ECO:0007669"/>
    <property type="project" value="UniProtKB-EC"/>
</dbReference>
<sequence length="267" mass="28608">MYTGEKDLVVIGSGPGGYVAAIKAAQLGMKTVCVEKYPTYGGTCLNVGCIPSKSLLNNSHYYHMCKSKDMENRGVDLGNVSLNLERLMAAKQKAVSTLTGGIVHLFKSNKVIDFCIYILGPAFKGGHTYKELYIESPEEVSFKNFFDLNESSSSKDNFSFCLSMPSPTPMVEGIQGVGTIASPNEVVVKKPDGSEERISTKNILIATGSDVTPFPGIEVNEKTIVTSTGALSLQKVPKHLVVIGAGVIGVELGSVWKRLGAQVTHNL</sequence>
<reference evidence="12 13" key="1">
    <citation type="submission" date="2018-11" db="EMBL/GenBank/DDBJ databases">
        <authorList>
            <consortium name="Pathogen Informatics"/>
        </authorList>
    </citation>
    <scope>NUCLEOTIDE SEQUENCE [LARGE SCALE GENOMIC DNA]</scope>
</reference>
<dbReference type="InterPro" id="IPR023753">
    <property type="entry name" value="FAD/NAD-binding_dom"/>
</dbReference>
<dbReference type="InterPro" id="IPR012999">
    <property type="entry name" value="Pyr_OxRdtase_I_AS"/>
</dbReference>
<dbReference type="PROSITE" id="PS00076">
    <property type="entry name" value="PYRIDINE_REDOX_1"/>
    <property type="match status" value="1"/>
</dbReference>
<evidence type="ECO:0000259" key="11">
    <source>
        <dbReference type="Pfam" id="PF07992"/>
    </source>
</evidence>
<keyword evidence="13" id="KW-1185">Reference proteome</keyword>
<dbReference type="OrthoDB" id="6272487at2759"/>
<evidence type="ECO:0000313" key="12">
    <source>
        <dbReference type="EMBL" id="VDN32747.1"/>
    </source>
</evidence>
<dbReference type="EMBL" id="UYRU01082625">
    <property type="protein sequence ID" value="VDN32747.1"/>
    <property type="molecule type" value="Genomic_DNA"/>
</dbReference>
<comment type="cofactor">
    <cofactor evidence="1">
        <name>FAD</name>
        <dbReference type="ChEBI" id="CHEBI:57692"/>
    </cofactor>
</comment>
<dbReference type="InterPro" id="IPR036188">
    <property type="entry name" value="FAD/NAD-bd_sf"/>
</dbReference>
<evidence type="ECO:0000256" key="3">
    <source>
        <dbReference type="ARBA" id="ARBA00012608"/>
    </source>
</evidence>
<protein>
    <recommendedName>
        <fullName evidence="3">dihydrolipoyl dehydrogenase</fullName>
        <ecNumber evidence="3">1.8.1.4</ecNumber>
    </recommendedName>
    <alternativeName>
        <fullName evidence="9">Dihydrolipoamide dehydrogenase</fullName>
    </alternativeName>
</protein>
<keyword evidence="4" id="KW-0285">Flavoprotein</keyword>
<name>A0A3P7NDW1_DIBLA</name>
<evidence type="ECO:0000256" key="9">
    <source>
        <dbReference type="ARBA" id="ARBA00031281"/>
    </source>
</evidence>
<dbReference type="AlphaFoldDB" id="A0A3P7NDW1"/>
<comment type="similarity">
    <text evidence="2">Belongs to the class-I pyridine nucleotide-disulfide oxidoreductase family.</text>
</comment>
<evidence type="ECO:0000256" key="10">
    <source>
        <dbReference type="ARBA" id="ARBA00049187"/>
    </source>
</evidence>
<dbReference type="Gene3D" id="3.50.50.60">
    <property type="entry name" value="FAD/NAD(P)-binding domain"/>
    <property type="match status" value="3"/>
</dbReference>
<dbReference type="PRINTS" id="PR00411">
    <property type="entry name" value="PNDRDTASEI"/>
</dbReference>
<feature type="domain" description="FAD/NAD(P)-binding" evidence="11">
    <location>
        <begin position="6"/>
        <end position="109"/>
    </location>
</feature>
<evidence type="ECO:0000256" key="7">
    <source>
        <dbReference type="ARBA" id="ARBA00023157"/>
    </source>
</evidence>
<dbReference type="SUPFAM" id="SSF51905">
    <property type="entry name" value="FAD/NAD(P)-binding domain"/>
    <property type="match status" value="1"/>
</dbReference>
<comment type="catalytic activity">
    <reaction evidence="10">
        <text>N(6)-[(R)-dihydrolipoyl]-L-lysyl-[protein] + NAD(+) = N(6)-[(R)-lipoyl]-L-lysyl-[protein] + NADH + H(+)</text>
        <dbReference type="Rhea" id="RHEA:15045"/>
        <dbReference type="Rhea" id="RHEA-COMP:10474"/>
        <dbReference type="Rhea" id="RHEA-COMP:10475"/>
        <dbReference type="ChEBI" id="CHEBI:15378"/>
        <dbReference type="ChEBI" id="CHEBI:57540"/>
        <dbReference type="ChEBI" id="CHEBI:57945"/>
        <dbReference type="ChEBI" id="CHEBI:83099"/>
        <dbReference type="ChEBI" id="CHEBI:83100"/>
        <dbReference type="EC" id="1.8.1.4"/>
    </reaction>
</comment>
<keyword evidence="8" id="KW-0676">Redox-active center</keyword>
<dbReference type="GO" id="GO:0006103">
    <property type="term" value="P:2-oxoglutarate metabolic process"/>
    <property type="evidence" value="ECO:0007669"/>
    <property type="project" value="TreeGrafter"/>
</dbReference>
<evidence type="ECO:0000256" key="6">
    <source>
        <dbReference type="ARBA" id="ARBA00023002"/>
    </source>
</evidence>
<dbReference type="EC" id="1.8.1.4" evidence="3"/>
<gene>
    <name evidence="12" type="ORF">DILT_LOCUS16048</name>
</gene>
<dbReference type="Pfam" id="PF07992">
    <property type="entry name" value="Pyr_redox_2"/>
    <property type="match status" value="2"/>
</dbReference>
<evidence type="ECO:0000256" key="5">
    <source>
        <dbReference type="ARBA" id="ARBA00022827"/>
    </source>
</evidence>
<dbReference type="PRINTS" id="PR00368">
    <property type="entry name" value="FADPNR"/>
</dbReference>
<keyword evidence="6" id="KW-0560">Oxidoreductase</keyword>
<keyword evidence="5" id="KW-0274">FAD</keyword>
<evidence type="ECO:0000256" key="1">
    <source>
        <dbReference type="ARBA" id="ARBA00001974"/>
    </source>
</evidence>
<dbReference type="PANTHER" id="PTHR22912:SF151">
    <property type="entry name" value="DIHYDROLIPOYL DEHYDROGENASE, MITOCHONDRIAL"/>
    <property type="match status" value="1"/>
</dbReference>
<organism evidence="12 13">
    <name type="scientific">Dibothriocephalus latus</name>
    <name type="common">Fish tapeworm</name>
    <name type="synonym">Diphyllobothrium latum</name>
    <dbReference type="NCBI Taxonomy" id="60516"/>
    <lineage>
        <taxon>Eukaryota</taxon>
        <taxon>Metazoa</taxon>
        <taxon>Spiralia</taxon>
        <taxon>Lophotrochozoa</taxon>
        <taxon>Platyhelminthes</taxon>
        <taxon>Cestoda</taxon>
        <taxon>Eucestoda</taxon>
        <taxon>Diphyllobothriidea</taxon>
        <taxon>Diphyllobothriidae</taxon>
        <taxon>Dibothriocephalus</taxon>
    </lineage>
</organism>
<proteinExistence type="inferred from homology"/>